<name>A0ABW2S185_9NOCA</name>
<evidence type="ECO:0000313" key="2">
    <source>
        <dbReference type="Proteomes" id="UP001596484"/>
    </source>
</evidence>
<accession>A0ABW2S185</accession>
<dbReference type="InterPro" id="IPR012349">
    <property type="entry name" value="Split_barrel_FMN-bd"/>
</dbReference>
<comment type="caution">
    <text evidence="1">The sequence shown here is derived from an EMBL/GenBank/DDBJ whole genome shotgun (WGS) entry which is preliminary data.</text>
</comment>
<dbReference type="NCBIfam" id="TIGR00026">
    <property type="entry name" value="hi_GC_TIGR00026"/>
    <property type="match status" value="1"/>
</dbReference>
<dbReference type="RefSeq" id="WP_378407119.1">
    <property type="nucleotide sequence ID" value="NZ_JBHTCS010000022.1"/>
</dbReference>
<reference evidence="2" key="1">
    <citation type="journal article" date="2019" name="Int. J. Syst. Evol. Microbiol.">
        <title>The Global Catalogue of Microorganisms (GCM) 10K type strain sequencing project: providing services to taxonomists for standard genome sequencing and annotation.</title>
        <authorList>
            <consortium name="The Broad Institute Genomics Platform"/>
            <consortium name="The Broad Institute Genome Sequencing Center for Infectious Disease"/>
            <person name="Wu L."/>
            <person name="Ma J."/>
        </authorList>
    </citation>
    <scope>NUCLEOTIDE SEQUENCE [LARGE SCALE GENOMIC DNA]</scope>
    <source>
        <strain evidence="2">ICMP 19430</strain>
    </source>
</reference>
<gene>
    <name evidence="1" type="ORF">ACFQS9_17960</name>
</gene>
<evidence type="ECO:0000313" key="1">
    <source>
        <dbReference type="EMBL" id="MFC7449784.1"/>
    </source>
</evidence>
<protein>
    <submittedName>
        <fullName evidence="1">Nitroreductase family deazaflavin-dependent oxidoreductase</fullName>
    </submittedName>
</protein>
<dbReference type="Pfam" id="PF04075">
    <property type="entry name" value="F420H2_quin_red"/>
    <property type="match status" value="1"/>
</dbReference>
<dbReference type="Proteomes" id="UP001596484">
    <property type="component" value="Unassembled WGS sequence"/>
</dbReference>
<proteinExistence type="predicted"/>
<organism evidence="1 2">
    <name type="scientific">Rhodococcus daqingensis</name>
    <dbReference type="NCBI Taxonomy" id="2479363"/>
    <lineage>
        <taxon>Bacteria</taxon>
        <taxon>Bacillati</taxon>
        <taxon>Actinomycetota</taxon>
        <taxon>Actinomycetes</taxon>
        <taxon>Mycobacteriales</taxon>
        <taxon>Nocardiaceae</taxon>
        <taxon>Rhodococcus</taxon>
    </lineage>
</organism>
<keyword evidence="2" id="KW-1185">Reference proteome</keyword>
<dbReference type="Gene3D" id="2.30.110.10">
    <property type="entry name" value="Electron Transport, Fmn-binding Protein, Chain A"/>
    <property type="match status" value="1"/>
</dbReference>
<sequence>MPLPRRLAEINRVVTNRVTRLVAGWLPGFAIVLHRGRRSGRLYRTPVNVFRRGDGYRFALTYGPDSDWVRNVLAAGHVDITTRGRLVTLVEPRVVRDQSANWAPHGVRLVLRRVGADSYLQCRIER</sequence>
<dbReference type="InterPro" id="IPR004378">
    <property type="entry name" value="F420H2_quin_Rdtase"/>
</dbReference>
<dbReference type="EMBL" id="JBHTCS010000022">
    <property type="protein sequence ID" value="MFC7449784.1"/>
    <property type="molecule type" value="Genomic_DNA"/>
</dbReference>